<keyword evidence="2" id="KW-0812">Transmembrane</keyword>
<feature type="compositionally biased region" description="Pro residues" evidence="1">
    <location>
        <begin position="106"/>
        <end position="138"/>
    </location>
</feature>
<keyword evidence="2" id="KW-1133">Transmembrane helix</keyword>
<sequence length="279" mass="27478">MQKPRSRRAFCALAAGAFVVASALALTAPVPALATSATPGGAEPAAISPQDPDPRCALVDVQVSGEPVVASTLTATAVGGLFDGARVRFEWIVQPAAPGAGEPDATPTPSPSPTASPSATPSPAPTATPAPTSPPAPPRGEYIVRGADLGQTIRVLALTRGPDDAAPALGCLSAPSAIVLAGGAPDQGGVTPPLVPPLVPLVPLPEPPTAALTDDGTDGWAGQQEADVQEPEEQLVAEAPAAASGPVVNINVSDDVLLIGGLGALAVMAGLLVFGRNEN</sequence>
<dbReference type="STRING" id="412690.SAMN04489834_3468"/>
<evidence type="ECO:0000313" key="5">
    <source>
        <dbReference type="Proteomes" id="UP000181956"/>
    </source>
</evidence>
<feature type="chain" id="PRO_5009267724" evidence="3">
    <location>
        <begin position="35"/>
        <end position="279"/>
    </location>
</feature>
<feature type="signal peptide" evidence="3">
    <location>
        <begin position="1"/>
        <end position="34"/>
    </location>
</feature>
<accession>A0A1H1ZI65</accession>
<feature type="region of interest" description="Disordered" evidence="1">
    <location>
        <begin position="97"/>
        <end position="142"/>
    </location>
</feature>
<dbReference type="AlphaFoldDB" id="A0A1H1ZI65"/>
<dbReference type="EMBL" id="LT629742">
    <property type="protein sequence ID" value="SDT33384.1"/>
    <property type="molecule type" value="Genomic_DNA"/>
</dbReference>
<reference evidence="5" key="1">
    <citation type="submission" date="2016-10" db="EMBL/GenBank/DDBJ databases">
        <authorList>
            <person name="Varghese N."/>
            <person name="Submissions S."/>
        </authorList>
    </citation>
    <scope>NUCLEOTIDE SEQUENCE [LARGE SCALE GENOMIC DNA]</scope>
    <source>
        <strain evidence="5">DSM 21772</strain>
    </source>
</reference>
<keyword evidence="5" id="KW-1185">Reference proteome</keyword>
<keyword evidence="2" id="KW-0472">Membrane</keyword>
<evidence type="ECO:0000313" key="4">
    <source>
        <dbReference type="EMBL" id="SDT33384.1"/>
    </source>
</evidence>
<evidence type="ECO:0000256" key="1">
    <source>
        <dbReference type="SAM" id="MobiDB-lite"/>
    </source>
</evidence>
<organism evidence="4 5">
    <name type="scientific">Microterricola viridarii</name>
    <dbReference type="NCBI Taxonomy" id="412690"/>
    <lineage>
        <taxon>Bacteria</taxon>
        <taxon>Bacillati</taxon>
        <taxon>Actinomycetota</taxon>
        <taxon>Actinomycetes</taxon>
        <taxon>Micrococcales</taxon>
        <taxon>Microbacteriaceae</taxon>
        <taxon>Microterricola</taxon>
    </lineage>
</organism>
<evidence type="ECO:0000256" key="3">
    <source>
        <dbReference type="SAM" id="SignalP"/>
    </source>
</evidence>
<proteinExistence type="predicted"/>
<keyword evidence="3" id="KW-0732">Signal</keyword>
<gene>
    <name evidence="4" type="ORF">SAMN04489834_3468</name>
</gene>
<feature type="transmembrane region" description="Helical" evidence="2">
    <location>
        <begin position="256"/>
        <end position="274"/>
    </location>
</feature>
<evidence type="ECO:0000256" key="2">
    <source>
        <dbReference type="SAM" id="Phobius"/>
    </source>
</evidence>
<dbReference type="RefSeq" id="WP_156786411.1">
    <property type="nucleotide sequence ID" value="NZ_LT629742.1"/>
</dbReference>
<dbReference type="Proteomes" id="UP000181956">
    <property type="component" value="Chromosome I"/>
</dbReference>
<name>A0A1H1ZI65_9MICO</name>
<dbReference type="InterPro" id="IPR006311">
    <property type="entry name" value="TAT_signal"/>
</dbReference>
<protein>
    <submittedName>
        <fullName evidence="4">Uncharacterized protein</fullName>
    </submittedName>
</protein>
<dbReference type="PROSITE" id="PS51318">
    <property type="entry name" value="TAT"/>
    <property type="match status" value="1"/>
</dbReference>